<feature type="compositionally biased region" description="Basic and acidic residues" evidence="1">
    <location>
        <begin position="23"/>
        <end position="34"/>
    </location>
</feature>
<dbReference type="AlphaFoldDB" id="A0A1R0H187"/>
<gene>
    <name evidence="2" type="ORF">AYI68_g2969</name>
</gene>
<name>A0A1R0H187_9FUNG</name>
<feature type="region of interest" description="Disordered" evidence="1">
    <location>
        <begin position="1"/>
        <end position="43"/>
    </location>
</feature>
<dbReference type="EMBL" id="LSSL01001187">
    <property type="protein sequence ID" value="OLY82903.1"/>
    <property type="molecule type" value="Genomic_DNA"/>
</dbReference>
<comment type="caution">
    <text evidence="2">The sequence shown here is derived from an EMBL/GenBank/DDBJ whole genome shotgun (WGS) entry which is preliminary data.</text>
</comment>
<reference evidence="2 3" key="1">
    <citation type="journal article" date="2016" name="Mol. Biol. Evol.">
        <title>Genome-Wide Survey of Gut Fungi (Harpellales) Reveals the First Horizontally Transferred Ubiquitin Gene from a Mosquito Host.</title>
        <authorList>
            <person name="Wang Y."/>
            <person name="White M.M."/>
            <person name="Kvist S."/>
            <person name="Moncalvo J.M."/>
        </authorList>
    </citation>
    <scope>NUCLEOTIDE SEQUENCE [LARGE SCALE GENOMIC DNA]</scope>
    <source>
        <strain evidence="2 3">ALG-7-W6</strain>
    </source>
</reference>
<dbReference type="Proteomes" id="UP000187455">
    <property type="component" value="Unassembled WGS sequence"/>
</dbReference>
<accession>A0A1R0H187</accession>
<protein>
    <submittedName>
        <fullName evidence="2">Uncharacterized protein</fullName>
    </submittedName>
</protein>
<proteinExistence type="predicted"/>
<evidence type="ECO:0000313" key="3">
    <source>
        <dbReference type="Proteomes" id="UP000187455"/>
    </source>
</evidence>
<evidence type="ECO:0000256" key="1">
    <source>
        <dbReference type="SAM" id="MobiDB-lite"/>
    </source>
</evidence>
<evidence type="ECO:0000313" key="2">
    <source>
        <dbReference type="EMBL" id="OLY82903.1"/>
    </source>
</evidence>
<sequence>MTVMLNEQPKPLKSYNGETSPEITKKPEIRKPKDEDEEKEDGGFCGGIPFSFMNCFGFESLGGYYSGTGERPGFKGPEQNS</sequence>
<organism evidence="2 3">
    <name type="scientific">Smittium mucronatum</name>
    <dbReference type="NCBI Taxonomy" id="133383"/>
    <lineage>
        <taxon>Eukaryota</taxon>
        <taxon>Fungi</taxon>
        <taxon>Fungi incertae sedis</taxon>
        <taxon>Zoopagomycota</taxon>
        <taxon>Kickxellomycotina</taxon>
        <taxon>Harpellomycetes</taxon>
        <taxon>Harpellales</taxon>
        <taxon>Legeriomycetaceae</taxon>
        <taxon>Smittium</taxon>
    </lineage>
</organism>
<keyword evidence="3" id="KW-1185">Reference proteome</keyword>